<evidence type="ECO:0000313" key="2">
    <source>
        <dbReference type="Proteomes" id="UP001334732"/>
    </source>
</evidence>
<evidence type="ECO:0000313" key="1">
    <source>
        <dbReference type="EMBL" id="WRS39582.1"/>
    </source>
</evidence>
<dbReference type="EMBL" id="CP141769">
    <property type="protein sequence ID" value="WRS39582.1"/>
    <property type="molecule type" value="Genomic_DNA"/>
</dbReference>
<keyword evidence="2" id="KW-1185">Reference proteome</keyword>
<dbReference type="InterPro" id="IPR009057">
    <property type="entry name" value="Homeodomain-like_sf"/>
</dbReference>
<dbReference type="Proteomes" id="UP001334732">
    <property type="component" value="Chromosome"/>
</dbReference>
<reference evidence="1 2" key="1">
    <citation type="submission" date="2023-12" db="EMBL/GenBank/DDBJ databases">
        <title>Thiobacillus sedimentum sp. nov., a chemolithoautotrophic sulfur-oxidizing bacterium isolated from freshwater sediment.</title>
        <authorList>
            <person name="Luo J."/>
            <person name="Dai C."/>
        </authorList>
    </citation>
    <scope>NUCLEOTIDE SEQUENCE [LARGE SCALE GENOMIC DNA]</scope>
    <source>
        <strain evidence="1 2">SCUT-2</strain>
    </source>
</reference>
<dbReference type="RefSeq" id="WP_324780113.1">
    <property type="nucleotide sequence ID" value="NZ_CP141769.1"/>
</dbReference>
<sequence>MTQRIEKAAIFDQPAYPASEAAYILNLPPATVKAWSFGQTRRDDGSVRFKAVIRAADPRNRLLSFANLCELHVLAAIRRVHRVSLPKVRDSVEFLRSQLGADRPLIDRQFKTNGIDLFVEHASKLLNVSRQGQEALRGEFELALARIERDNQGNPIKLFPFSRTSEHTAQQPKSVVIDPRLSFGRPVLTRSAVPTEVIFDRFQAGDSLEDMSLDYNVDEKEIEEALRFEQRRAA</sequence>
<protein>
    <submittedName>
        <fullName evidence="1">DUF433 domain-containing protein</fullName>
    </submittedName>
</protein>
<organism evidence="1 2">
    <name type="scientific">Thiobacillus sedimenti</name>
    <dbReference type="NCBI Taxonomy" id="3110231"/>
    <lineage>
        <taxon>Bacteria</taxon>
        <taxon>Pseudomonadati</taxon>
        <taxon>Pseudomonadota</taxon>
        <taxon>Betaproteobacteria</taxon>
        <taxon>Nitrosomonadales</taxon>
        <taxon>Thiobacillaceae</taxon>
        <taxon>Thiobacillus</taxon>
    </lineage>
</organism>
<dbReference type="InterPro" id="IPR007367">
    <property type="entry name" value="DUF433"/>
</dbReference>
<dbReference type="Pfam" id="PF04255">
    <property type="entry name" value="DUF433"/>
    <property type="match status" value="1"/>
</dbReference>
<accession>A0ABZ1CMN1</accession>
<proteinExistence type="predicted"/>
<dbReference type="SUPFAM" id="SSF46689">
    <property type="entry name" value="Homeodomain-like"/>
    <property type="match status" value="1"/>
</dbReference>
<gene>
    <name evidence="1" type="ORF">VA613_01560</name>
</gene>
<name>A0ABZ1CMN1_9PROT</name>